<evidence type="ECO:0000313" key="4">
    <source>
        <dbReference type="Proteomes" id="UP001595681"/>
    </source>
</evidence>
<dbReference type="InterPro" id="IPR052509">
    <property type="entry name" value="Metal_resp_DNA-bind_regulator"/>
</dbReference>
<protein>
    <submittedName>
        <fullName evidence="3">PadR family transcriptional regulator</fullName>
    </submittedName>
</protein>
<dbReference type="RefSeq" id="WP_380797986.1">
    <property type="nucleotide sequence ID" value="NZ_JBHRVU010000005.1"/>
</dbReference>
<comment type="caution">
    <text evidence="3">The sequence shown here is derived from an EMBL/GenBank/DDBJ whole genome shotgun (WGS) entry which is preliminary data.</text>
</comment>
<sequence length="104" mass="11536">MSRTRALSPHARMVLAVLLDAAGQWSHGYDLARRAEVKSGTLYPLLIRLEAQGYLEAEWQQPAETGRPPRHAYRLTASGVELARANPPSQAASTTTSRRREARI</sequence>
<keyword evidence="4" id="KW-1185">Reference proteome</keyword>
<dbReference type="SUPFAM" id="SSF46785">
    <property type="entry name" value="Winged helix' DNA-binding domain"/>
    <property type="match status" value="1"/>
</dbReference>
<feature type="region of interest" description="Disordered" evidence="1">
    <location>
        <begin position="80"/>
        <end position="104"/>
    </location>
</feature>
<dbReference type="InterPro" id="IPR036388">
    <property type="entry name" value="WH-like_DNA-bd_sf"/>
</dbReference>
<dbReference type="InterPro" id="IPR005149">
    <property type="entry name" value="Tscrpt_reg_PadR_N"/>
</dbReference>
<proteinExistence type="predicted"/>
<gene>
    <name evidence="3" type="ORF">ACFOKF_19220</name>
</gene>
<dbReference type="Pfam" id="PF03551">
    <property type="entry name" value="PadR"/>
    <property type="match status" value="1"/>
</dbReference>
<dbReference type="InterPro" id="IPR036390">
    <property type="entry name" value="WH_DNA-bd_sf"/>
</dbReference>
<accession>A0ABV7NLJ2</accession>
<dbReference type="Proteomes" id="UP001595681">
    <property type="component" value="Unassembled WGS sequence"/>
</dbReference>
<organism evidence="3 4">
    <name type="scientific">Sphingobium rhizovicinum</name>
    <dbReference type="NCBI Taxonomy" id="432308"/>
    <lineage>
        <taxon>Bacteria</taxon>
        <taxon>Pseudomonadati</taxon>
        <taxon>Pseudomonadota</taxon>
        <taxon>Alphaproteobacteria</taxon>
        <taxon>Sphingomonadales</taxon>
        <taxon>Sphingomonadaceae</taxon>
        <taxon>Sphingobium</taxon>
    </lineage>
</organism>
<name>A0ABV7NLJ2_9SPHN</name>
<evidence type="ECO:0000259" key="2">
    <source>
        <dbReference type="Pfam" id="PF03551"/>
    </source>
</evidence>
<feature type="domain" description="Transcription regulator PadR N-terminal" evidence="2">
    <location>
        <begin position="24"/>
        <end position="81"/>
    </location>
</feature>
<dbReference type="PANTHER" id="PTHR33169">
    <property type="entry name" value="PADR-FAMILY TRANSCRIPTIONAL REGULATOR"/>
    <property type="match status" value="1"/>
</dbReference>
<evidence type="ECO:0000256" key="1">
    <source>
        <dbReference type="SAM" id="MobiDB-lite"/>
    </source>
</evidence>
<evidence type="ECO:0000313" key="3">
    <source>
        <dbReference type="EMBL" id="MFC3443289.1"/>
    </source>
</evidence>
<dbReference type="PANTHER" id="PTHR33169:SF14">
    <property type="entry name" value="TRANSCRIPTIONAL REGULATOR RV3488"/>
    <property type="match status" value="1"/>
</dbReference>
<reference evidence="4" key="1">
    <citation type="journal article" date="2019" name="Int. J. Syst. Evol. Microbiol.">
        <title>The Global Catalogue of Microorganisms (GCM) 10K type strain sequencing project: providing services to taxonomists for standard genome sequencing and annotation.</title>
        <authorList>
            <consortium name="The Broad Institute Genomics Platform"/>
            <consortium name="The Broad Institute Genome Sequencing Center for Infectious Disease"/>
            <person name="Wu L."/>
            <person name="Ma J."/>
        </authorList>
    </citation>
    <scope>NUCLEOTIDE SEQUENCE [LARGE SCALE GENOMIC DNA]</scope>
    <source>
        <strain evidence="4">CCM 7491</strain>
    </source>
</reference>
<dbReference type="EMBL" id="JBHRVU010000005">
    <property type="protein sequence ID" value="MFC3443289.1"/>
    <property type="molecule type" value="Genomic_DNA"/>
</dbReference>
<dbReference type="Gene3D" id="1.10.10.10">
    <property type="entry name" value="Winged helix-like DNA-binding domain superfamily/Winged helix DNA-binding domain"/>
    <property type="match status" value="1"/>
</dbReference>